<dbReference type="RefSeq" id="XP_040631396.1">
    <property type="nucleotide sequence ID" value="XM_040771041.1"/>
</dbReference>
<reference evidence="1 2" key="1">
    <citation type="journal article" date="2012" name="Science">
        <title>The Paleozoic origin of enzymatic lignin decomposition reconstructed from 31 fungal genomes.</title>
        <authorList>
            <person name="Floudas D."/>
            <person name="Binder M."/>
            <person name="Riley R."/>
            <person name="Barry K."/>
            <person name="Blanchette R.A."/>
            <person name="Henrissat B."/>
            <person name="Martinez A.T."/>
            <person name="Otillar R."/>
            <person name="Spatafora J.W."/>
            <person name="Yadav J.S."/>
            <person name="Aerts A."/>
            <person name="Benoit I."/>
            <person name="Boyd A."/>
            <person name="Carlson A."/>
            <person name="Copeland A."/>
            <person name="Coutinho P.M."/>
            <person name="de Vries R.P."/>
            <person name="Ferreira P."/>
            <person name="Findley K."/>
            <person name="Foster B."/>
            <person name="Gaskell J."/>
            <person name="Glotzer D."/>
            <person name="Gorecki P."/>
            <person name="Heitman J."/>
            <person name="Hesse C."/>
            <person name="Hori C."/>
            <person name="Igarashi K."/>
            <person name="Jurgens J.A."/>
            <person name="Kallen N."/>
            <person name="Kersten P."/>
            <person name="Kohler A."/>
            <person name="Kuees U."/>
            <person name="Kumar T.K.A."/>
            <person name="Kuo A."/>
            <person name="LaButti K."/>
            <person name="Larrondo L.F."/>
            <person name="Lindquist E."/>
            <person name="Ling A."/>
            <person name="Lombard V."/>
            <person name="Lucas S."/>
            <person name="Lundell T."/>
            <person name="Martin R."/>
            <person name="McLaughlin D.J."/>
            <person name="Morgenstern I."/>
            <person name="Morin E."/>
            <person name="Murat C."/>
            <person name="Nagy L.G."/>
            <person name="Nolan M."/>
            <person name="Ohm R.A."/>
            <person name="Patyshakuliyeva A."/>
            <person name="Rokas A."/>
            <person name="Ruiz-Duenas F.J."/>
            <person name="Sabat G."/>
            <person name="Salamov A."/>
            <person name="Samejima M."/>
            <person name="Schmutz J."/>
            <person name="Slot J.C."/>
            <person name="St John F."/>
            <person name="Stenlid J."/>
            <person name="Sun H."/>
            <person name="Sun S."/>
            <person name="Syed K."/>
            <person name="Tsang A."/>
            <person name="Wiebenga A."/>
            <person name="Young D."/>
            <person name="Pisabarro A."/>
            <person name="Eastwood D.C."/>
            <person name="Martin F."/>
            <person name="Cullen D."/>
            <person name="Grigoriev I.V."/>
            <person name="Hibbett D.S."/>
        </authorList>
    </citation>
    <scope>NUCLEOTIDE SEQUENCE [LARGE SCALE GENOMIC DNA]</scope>
    <source>
        <strain evidence="1 2">DJM-731 SS1</strain>
    </source>
</reference>
<evidence type="ECO:0000313" key="1">
    <source>
        <dbReference type="EMBL" id="EJU04502.1"/>
    </source>
</evidence>
<sequence>MESEIIATRDILPSADRVEVVNRFDNDPNEISAGHIKYLGWMQCNHCVNHYWEDVQMGVDPSKCMACTGPNCSTQKIGFACHNCRDSHLKCDFQSDYNAFLKKYINDSIVFEDNANNNDIDDVNNDNDKKTPIKIEESSWKRKDCPFDMDDQEHHWTKTIGASQNLGIEVIPKAEWKGKDHEIQTPEWKEKELDAGLSVTQMYKIIANGHAMSLDSAILHLKTEVNELAAKVSPSAVEKVNRWTNYLTQMHKDLINDLKGAQA</sequence>
<name>M5GDG0_DACPD</name>
<accession>M5GDG0</accession>
<gene>
    <name evidence="1" type="ORF">DACRYDRAFT_14549</name>
</gene>
<organism evidence="1 2">
    <name type="scientific">Dacryopinax primogenitus (strain DJM 731)</name>
    <name type="common">Brown rot fungus</name>
    <dbReference type="NCBI Taxonomy" id="1858805"/>
    <lineage>
        <taxon>Eukaryota</taxon>
        <taxon>Fungi</taxon>
        <taxon>Dikarya</taxon>
        <taxon>Basidiomycota</taxon>
        <taxon>Agaricomycotina</taxon>
        <taxon>Dacrymycetes</taxon>
        <taxon>Dacrymycetales</taxon>
        <taxon>Dacrymycetaceae</taxon>
        <taxon>Dacryopinax</taxon>
    </lineage>
</organism>
<protein>
    <submittedName>
        <fullName evidence="1">Uncharacterized protein</fullName>
    </submittedName>
</protein>
<dbReference type="Proteomes" id="UP000030653">
    <property type="component" value="Unassembled WGS sequence"/>
</dbReference>
<dbReference type="GeneID" id="63686103"/>
<dbReference type="HOGENOM" id="CLU_1057768_0_0_1"/>
<keyword evidence="2" id="KW-1185">Reference proteome</keyword>
<proteinExistence type="predicted"/>
<dbReference type="AlphaFoldDB" id="M5GDG0"/>
<dbReference type="EMBL" id="JH795858">
    <property type="protein sequence ID" value="EJU04502.1"/>
    <property type="molecule type" value="Genomic_DNA"/>
</dbReference>
<evidence type="ECO:0000313" key="2">
    <source>
        <dbReference type="Proteomes" id="UP000030653"/>
    </source>
</evidence>